<sequence length="729" mass="81334">MAAALMFGIWVRDVSADPTTEYVIVVVIDGLRCYEAFHDSPASDHVVCMRDSLAPLGTRYQNFWNNGVTQTHGGHLTIGTGIWQLLPNSTTSFGICEGDDTEDNISTEPDKPTFFEYYNKANGYGPGDSMTFYVGGKAWKDTIACSVDPEFGRSYGGNVVVYPTGEQTVPSDTATYDSLLAVLGNHHPHLVLANLKDVDGYAHRCDPYDEGDSAKYYRAIEVADSLVWHLWKWLDAEWNTTYKGKTTLIVTSDHGRHDDDHGGFYHHGGICHGCRHMSLIAVGPDTPSSTVVTRYAYQIDICPTVGELLGFYYPHARGSPLSEMLDDPLSYQTGTNYGAGQDDVRITSTDSISVTPKIASSATGDTLHVVYADKSDGEFEIMYAYSTNSGSDWSSPAQISTDTAIDAQVPSLCMIGQDVHTVWMESRLHEDGQADSVPRWYLCHKRTTDCGDNWSSKIEIAASKYEEDPVRTKPSWTIWDPSINYDGGNAVSVAGLYGIERNKNRIVCFYSTNGGASWDTSWVDTEAWLPQHMDLASESYQNDDWAFATWYDLDTLRTGLKGYAWYIKLNRSSDGGASWPDLQDLYKDSTYVADPTVATHLPYVVVSWALWDRDNAKWWPYFKQSANKGESWTGADSVSSTTYGAIDPELIFATDNNFYDFWADYDLGTPVDADIVYKYSADGGEHWVGKTTLSDGQSYSLRPHACKRKGVVWEDYRHGNWEIYFDDLP</sequence>
<dbReference type="InterPro" id="IPR036278">
    <property type="entry name" value="Sialidase_sf"/>
</dbReference>
<dbReference type="SUPFAM" id="SSF50939">
    <property type="entry name" value="Sialidases"/>
    <property type="match status" value="2"/>
</dbReference>
<dbReference type="Gene3D" id="2.120.10.10">
    <property type="match status" value="1"/>
</dbReference>
<dbReference type="Proteomes" id="UP000052008">
    <property type="component" value="Unassembled WGS sequence"/>
</dbReference>
<evidence type="ECO:0000313" key="2">
    <source>
        <dbReference type="Proteomes" id="UP000052008"/>
    </source>
</evidence>
<dbReference type="InterPro" id="IPR017850">
    <property type="entry name" value="Alkaline_phosphatase_core_sf"/>
</dbReference>
<proteinExistence type="predicted"/>
<dbReference type="SUPFAM" id="SSF53649">
    <property type="entry name" value="Alkaline phosphatase-like"/>
    <property type="match status" value="1"/>
</dbReference>
<evidence type="ECO:0000313" key="1">
    <source>
        <dbReference type="EMBL" id="KPJ53391.1"/>
    </source>
</evidence>
<dbReference type="AlphaFoldDB" id="A0A0S7WTT8"/>
<protein>
    <submittedName>
        <fullName evidence="1">Uncharacterized protein</fullName>
    </submittedName>
</protein>
<name>A0A0S7WTT8_UNCT6</name>
<comment type="caution">
    <text evidence="1">The sequence shown here is derived from an EMBL/GenBank/DDBJ whole genome shotgun (WGS) entry which is preliminary data.</text>
</comment>
<accession>A0A0S7WTT8</accession>
<dbReference type="CDD" id="cd15482">
    <property type="entry name" value="Sialidase_non-viral"/>
    <property type="match status" value="1"/>
</dbReference>
<organism evidence="1 2">
    <name type="scientific">candidate division TA06 bacterium DG_24</name>
    <dbReference type="NCBI Taxonomy" id="1703770"/>
    <lineage>
        <taxon>Bacteria</taxon>
        <taxon>Bacteria division TA06</taxon>
    </lineage>
</organism>
<dbReference type="Gene3D" id="3.40.720.10">
    <property type="entry name" value="Alkaline Phosphatase, subunit A"/>
    <property type="match status" value="1"/>
</dbReference>
<dbReference type="EMBL" id="LIZS01000020">
    <property type="protein sequence ID" value="KPJ53391.1"/>
    <property type="molecule type" value="Genomic_DNA"/>
</dbReference>
<gene>
    <name evidence="1" type="ORF">AMJ39_04790</name>
</gene>
<reference evidence="1 2" key="1">
    <citation type="journal article" date="2015" name="Microbiome">
        <title>Genomic resolution of linkages in carbon, nitrogen, and sulfur cycling among widespread estuary sediment bacteria.</title>
        <authorList>
            <person name="Baker B.J."/>
            <person name="Lazar C.S."/>
            <person name="Teske A.P."/>
            <person name="Dick G.J."/>
        </authorList>
    </citation>
    <scope>NUCLEOTIDE SEQUENCE [LARGE SCALE GENOMIC DNA]</scope>
    <source>
        <strain evidence="1">DG_24</strain>
    </source>
</reference>
<dbReference type="STRING" id="1703770.AMJ39_04790"/>